<reference evidence="10 11" key="1">
    <citation type="submission" date="2018-10" db="EMBL/GenBank/DDBJ databases">
        <title>Isolation, diversity and antifungal activity of actinobacteria from wheat.</title>
        <authorList>
            <person name="Han C."/>
        </authorList>
    </citation>
    <scope>NUCLEOTIDE SEQUENCE [LARGE SCALE GENOMIC DNA]</scope>
    <source>
        <strain evidence="10 11">NEAU-YY56</strain>
    </source>
</reference>
<proteinExistence type="inferred from homology"/>
<dbReference type="OrthoDB" id="142078at2"/>
<dbReference type="Gene3D" id="2.60.200.40">
    <property type="match status" value="1"/>
</dbReference>
<dbReference type="AlphaFoldDB" id="A0A3M2J0U8"/>
<dbReference type="Pfam" id="PF19279">
    <property type="entry name" value="YegS_C"/>
    <property type="match status" value="1"/>
</dbReference>
<keyword evidence="11" id="KW-1185">Reference proteome</keyword>
<dbReference type="InterPro" id="IPR001206">
    <property type="entry name" value="Diacylglycerol_kinase_cat_dom"/>
</dbReference>
<evidence type="ECO:0000256" key="5">
    <source>
        <dbReference type="ARBA" id="ARBA00022777"/>
    </source>
</evidence>
<gene>
    <name evidence="10" type="ORF">EBM89_16435</name>
</gene>
<evidence type="ECO:0000259" key="9">
    <source>
        <dbReference type="PROSITE" id="PS50146"/>
    </source>
</evidence>
<dbReference type="GO" id="GO:0008654">
    <property type="term" value="P:phospholipid biosynthetic process"/>
    <property type="evidence" value="ECO:0007669"/>
    <property type="project" value="UniProtKB-KW"/>
</dbReference>
<evidence type="ECO:0000256" key="2">
    <source>
        <dbReference type="ARBA" id="ARBA00005983"/>
    </source>
</evidence>
<keyword evidence="4" id="KW-0547">Nucleotide-binding</keyword>
<dbReference type="SMART" id="SM00046">
    <property type="entry name" value="DAGKc"/>
    <property type="match status" value="1"/>
</dbReference>
<comment type="cofactor">
    <cofactor evidence="1">
        <name>Mg(2+)</name>
        <dbReference type="ChEBI" id="CHEBI:18420"/>
    </cofactor>
</comment>
<organism evidence="10 11">
    <name type="scientific">Cellulomonas triticagri</name>
    <dbReference type="NCBI Taxonomy" id="2483352"/>
    <lineage>
        <taxon>Bacteria</taxon>
        <taxon>Bacillati</taxon>
        <taxon>Actinomycetota</taxon>
        <taxon>Actinomycetes</taxon>
        <taxon>Micrococcales</taxon>
        <taxon>Cellulomonadaceae</taxon>
        <taxon>Cellulomonas</taxon>
    </lineage>
</organism>
<evidence type="ECO:0000313" key="10">
    <source>
        <dbReference type="EMBL" id="RMI05103.1"/>
    </source>
</evidence>
<evidence type="ECO:0000256" key="8">
    <source>
        <dbReference type="ARBA" id="ARBA00023264"/>
    </source>
</evidence>
<feature type="domain" description="DAGKc" evidence="9">
    <location>
        <begin position="1"/>
        <end position="133"/>
    </location>
</feature>
<dbReference type="PANTHER" id="PTHR12358:SF54">
    <property type="entry name" value="SPHINGOSINE KINASE RELATED PROTEIN"/>
    <property type="match status" value="1"/>
</dbReference>
<dbReference type="PANTHER" id="PTHR12358">
    <property type="entry name" value="SPHINGOSINE KINASE"/>
    <property type="match status" value="1"/>
</dbReference>
<protein>
    <submittedName>
        <fullName evidence="10">Diacylglycerol kinase family lipid kinase</fullName>
    </submittedName>
</protein>
<evidence type="ECO:0000256" key="4">
    <source>
        <dbReference type="ARBA" id="ARBA00022741"/>
    </source>
</evidence>
<keyword evidence="7" id="KW-0444">Lipid biosynthesis</keyword>
<dbReference type="InterPro" id="IPR017438">
    <property type="entry name" value="ATP-NAD_kinase_N"/>
</dbReference>
<dbReference type="PROSITE" id="PS50146">
    <property type="entry name" value="DAGK"/>
    <property type="match status" value="1"/>
</dbReference>
<dbReference type="GO" id="GO:0016301">
    <property type="term" value="F:kinase activity"/>
    <property type="evidence" value="ECO:0007669"/>
    <property type="project" value="UniProtKB-KW"/>
</dbReference>
<dbReference type="SUPFAM" id="SSF111331">
    <property type="entry name" value="NAD kinase/diacylglycerol kinase-like"/>
    <property type="match status" value="1"/>
</dbReference>
<accession>A0A3M2J0U8</accession>
<keyword evidence="7" id="KW-0594">Phospholipid biosynthesis</keyword>
<evidence type="ECO:0000256" key="1">
    <source>
        <dbReference type="ARBA" id="ARBA00001946"/>
    </source>
</evidence>
<keyword evidence="8" id="KW-1208">Phospholipid metabolism</keyword>
<comment type="caution">
    <text evidence="10">The sequence shown here is derived from an EMBL/GenBank/DDBJ whole genome shotgun (WGS) entry which is preliminary data.</text>
</comment>
<evidence type="ECO:0000256" key="7">
    <source>
        <dbReference type="ARBA" id="ARBA00023209"/>
    </source>
</evidence>
<dbReference type="GO" id="GO:0005524">
    <property type="term" value="F:ATP binding"/>
    <property type="evidence" value="ECO:0007669"/>
    <property type="project" value="UniProtKB-KW"/>
</dbReference>
<keyword evidence="6" id="KW-0067">ATP-binding</keyword>
<evidence type="ECO:0000313" key="11">
    <source>
        <dbReference type="Proteomes" id="UP000269289"/>
    </source>
</evidence>
<name>A0A3M2J0U8_9CELL</name>
<dbReference type="InterPro" id="IPR016064">
    <property type="entry name" value="NAD/diacylglycerol_kinase_sf"/>
</dbReference>
<evidence type="ECO:0000256" key="3">
    <source>
        <dbReference type="ARBA" id="ARBA00022679"/>
    </source>
</evidence>
<evidence type="ECO:0000256" key="6">
    <source>
        <dbReference type="ARBA" id="ARBA00022840"/>
    </source>
</evidence>
<comment type="similarity">
    <text evidence="2">Belongs to the diacylglycerol/lipid kinase family.</text>
</comment>
<keyword evidence="7" id="KW-0443">Lipid metabolism</keyword>
<dbReference type="InterPro" id="IPR045540">
    <property type="entry name" value="YegS/DAGK_C"/>
</dbReference>
<dbReference type="RefSeq" id="WP_122150732.1">
    <property type="nucleotide sequence ID" value="NZ_RFFI01000111.1"/>
</dbReference>
<dbReference type="Proteomes" id="UP000269289">
    <property type="component" value="Unassembled WGS sequence"/>
</dbReference>
<sequence>MSHLGVVVNPVAGKGRGRGVGDAVLDGLRRRGHVVSDLTAHDLRTATAHARRAAVAGLDALVVVGGDGLVHLGAQVVAETDLPLGIVAGGTGNDVARALGLPRGDVTASLAAVEAALRTGPRVIDAVRVGSPAHAAHEWFLGALSCGVDAAVNARANALAWPRGSARYVRALLPELRAFRPYGYRVTTDDGVWESAGTVVVAANGPWIGGGVRVAPDARLDDGLLDVVVAGPLTRAGVVRVFPGMYAGRHLRHPQVHVVRTRRVLVEHAAHLGGPPPEAHADGERIGPLPLVAEVVPGAVRVLAPPAG</sequence>
<dbReference type="Gene3D" id="3.40.50.10330">
    <property type="entry name" value="Probable inorganic polyphosphate/atp-NAD kinase, domain 1"/>
    <property type="match status" value="1"/>
</dbReference>
<dbReference type="EMBL" id="RFFI01000111">
    <property type="protein sequence ID" value="RMI05103.1"/>
    <property type="molecule type" value="Genomic_DNA"/>
</dbReference>
<keyword evidence="3" id="KW-0808">Transferase</keyword>
<dbReference type="Pfam" id="PF00781">
    <property type="entry name" value="DAGK_cat"/>
    <property type="match status" value="1"/>
</dbReference>
<keyword evidence="5 10" id="KW-0418">Kinase</keyword>
<dbReference type="InterPro" id="IPR050187">
    <property type="entry name" value="Lipid_Phosphate_FormReg"/>
</dbReference>